<evidence type="ECO:0000256" key="2">
    <source>
        <dbReference type="SAM" id="Phobius"/>
    </source>
</evidence>
<dbReference type="Proteomes" id="UP000290439">
    <property type="component" value="Chromosome"/>
</dbReference>
<feature type="transmembrane region" description="Helical" evidence="2">
    <location>
        <begin position="103"/>
        <end position="127"/>
    </location>
</feature>
<evidence type="ECO:0000313" key="4">
    <source>
        <dbReference type="Proteomes" id="UP000290439"/>
    </source>
</evidence>
<feature type="transmembrane region" description="Helical" evidence="2">
    <location>
        <begin position="152"/>
        <end position="172"/>
    </location>
</feature>
<evidence type="ECO:0000256" key="1">
    <source>
        <dbReference type="SAM" id="MobiDB-lite"/>
    </source>
</evidence>
<feature type="transmembrane region" description="Helical" evidence="2">
    <location>
        <begin position="74"/>
        <end position="96"/>
    </location>
</feature>
<proteinExistence type="predicted"/>
<keyword evidence="2" id="KW-0472">Membrane</keyword>
<reference evidence="3 4" key="1">
    <citation type="submission" date="2019-02" db="EMBL/GenBank/DDBJ databases">
        <authorList>
            <consortium name="Pathogen Informatics"/>
        </authorList>
    </citation>
    <scope>NUCLEOTIDE SEQUENCE [LARGE SCALE GENOMIC DNA]</scope>
    <source>
        <strain evidence="3 4">3012STDY6756504</strain>
    </source>
</reference>
<evidence type="ECO:0000313" key="3">
    <source>
        <dbReference type="EMBL" id="VFA96824.1"/>
    </source>
</evidence>
<accession>A0A4U8VXY2</accession>
<sequence length="236" mass="24127">MVGANTQAHPVTADPGAAVRREVGAAGVIAAAVIVANLVGAVVWALLAPAEQLLVVQPGRGAALTGESAHQFDAVAIFVCVGAVIGLLSAVGAWRWRRMRGPIAFAGLLFGSLAGGWLMALLGQYIADANHPRPTDPPVGTIVTLPPEVGTWLALVPQPLIASLVVLFLAALSSSEDLGTGYAGPVGVSRPMPDYDYDPATVYDPYRVPANPGVYGAPPQGGVAQPDAVPERDSSN</sequence>
<organism evidence="3 4">
    <name type="scientific">Nocardia cyriacigeorgica</name>
    <dbReference type="NCBI Taxonomy" id="135487"/>
    <lineage>
        <taxon>Bacteria</taxon>
        <taxon>Bacillati</taxon>
        <taxon>Actinomycetota</taxon>
        <taxon>Actinomycetes</taxon>
        <taxon>Mycobacteriales</taxon>
        <taxon>Nocardiaceae</taxon>
        <taxon>Nocardia</taxon>
    </lineage>
</organism>
<dbReference type="AlphaFoldDB" id="A0A4U8VXY2"/>
<protein>
    <submittedName>
        <fullName evidence="3">Protein of uncharacterized function (DUF2567)</fullName>
    </submittedName>
</protein>
<dbReference type="EMBL" id="LR215973">
    <property type="protein sequence ID" value="VFA96824.1"/>
    <property type="molecule type" value="Genomic_DNA"/>
</dbReference>
<dbReference type="Pfam" id="PF10821">
    <property type="entry name" value="DUF2567"/>
    <property type="match status" value="1"/>
</dbReference>
<gene>
    <name evidence="3" type="ORF">NCTC10797_00579</name>
</gene>
<keyword evidence="2" id="KW-0812">Transmembrane</keyword>
<dbReference type="RefSeq" id="WP_130915865.1">
    <property type="nucleotide sequence ID" value="NZ_LR215973.1"/>
</dbReference>
<feature type="region of interest" description="Disordered" evidence="1">
    <location>
        <begin position="211"/>
        <end position="236"/>
    </location>
</feature>
<name>A0A4U8VXY2_9NOCA</name>
<dbReference type="InterPro" id="IPR021213">
    <property type="entry name" value="DUF2567"/>
</dbReference>
<keyword evidence="2" id="KW-1133">Transmembrane helix</keyword>
<feature type="transmembrane region" description="Helical" evidence="2">
    <location>
        <begin position="23"/>
        <end position="47"/>
    </location>
</feature>